<evidence type="ECO:0000313" key="2">
    <source>
        <dbReference type="Proteomes" id="UP000019754"/>
    </source>
</evidence>
<dbReference type="EMBL" id="AORC01000011">
    <property type="protein sequence ID" value="EYT49029.1"/>
    <property type="molecule type" value="Genomic_DNA"/>
</dbReference>
<name>A0A022KT96_9MICO</name>
<organism evidence="1 2">
    <name type="scientific">Brachybacterium muris UCD-AY4</name>
    <dbReference type="NCBI Taxonomy" id="1249481"/>
    <lineage>
        <taxon>Bacteria</taxon>
        <taxon>Bacillati</taxon>
        <taxon>Actinomycetota</taxon>
        <taxon>Actinomycetes</taxon>
        <taxon>Micrococcales</taxon>
        <taxon>Dermabacteraceae</taxon>
        <taxon>Brachybacterium</taxon>
    </lineage>
</organism>
<dbReference type="HOGENOM" id="CLU_961962_0_0_11"/>
<proteinExistence type="predicted"/>
<reference evidence="1 2" key="1">
    <citation type="journal article" date="2013" name="Genome Announc.">
        <title>Draft genome sequence of an Actinobacterium, Brachybacterium muris strain UCD-AY4.</title>
        <authorList>
            <person name="Lo J.R."/>
            <person name="Lang J.M."/>
            <person name="Darling A.E."/>
            <person name="Eisen J.A."/>
            <person name="Coil D.A."/>
        </authorList>
    </citation>
    <scope>NUCLEOTIDE SEQUENCE [LARGE SCALE GENOMIC DNA]</scope>
    <source>
        <strain evidence="1 2">UCD-AY4</strain>
    </source>
</reference>
<keyword evidence="2" id="KW-1185">Reference proteome</keyword>
<sequence>MMTNDTQTVPALTTRTVRKLTDAFLSYANSEEFLTGSRAIITGGGAASFTDGGPSIAEPISEIASRTRSAIAEGRSQNDVDAGIAIDLHRALTGLHRSAAADPRLWNRLGLLEFGEYMTSRWSWPKEGSKNGRERFLLPAEIGGARALTRHSISRLWWSAEIFHDPDLALPQSQRTGDPYAYVHLAFTGSNAERIRADIAERSTLSSVTGLAAHTLHRIQTSQLNSHEDDQEQLEGDWWREFLKRLVLVTGYIKFDKLDADERDRHFTRIEAECRDVERLSSPPASEGA</sequence>
<gene>
    <name evidence="1" type="ORF">D641_0109735</name>
</gene>
<accession>A0A022KT96</accession>
<dbReference type="Pfam" id="PF19866">
    <property type="entry name" value="DUF6339"/>
    <property type="match status" value="1"/>
</dbReference>
<dbReference type="STRING" id="1249481.D641_0109735"/>
<evidence type="ECO:0000313" key="1">
    <source>
        <dbReference type="EMBL" id="EYT49029.1"/>
    </source>
</evidence>
<comment type="caution">
    <text evidence="1">The sequence shown here is derived from an EMBL/GenBank/DDBJ whole genome shotgun (WGS) entry which is preliminary data.</text>
</comment>
<dbReference type="InterPro" id="IPR045920">
    <property type="entry name" value="DUF6339"/>
</dbReference>
<dbReference type="Proteomes" id="UP000019754">
    <property type="component" value="Unassembled WGS sequence"/>
</dbReference>
<dbReference type="AlphaFoldDB" id="A0A022KT96"/>
<protein>
    <submittedName>
        <fullName evidence="1">Uncharacterized protein</fullName>
    </submittedName>
</protein>